<organism evidence="2 3">
    <name type="scientific">Ascochyta lentis</name>
    <dbReference type="NCBI Taxonomy" id="205686"/>
    <lineage>
        <taxon>Eukaryota</taxon>
        <taxon>Fungi</taxon>
        <taxon>Dikarya</taxon>
        <taxon>Ascomycota</taxon>
        <taxon>Pezizomycotina</taxon>
        <taxon>Dothideomycetes</taxon>
        <taxon>Pleosporomycetidae</taxon>
        <taxon>Pleosporales</taxon>
        <taxon>Pleosporineae</taxon>
        <taxon>Didymellaceae</taxon>
        <taxon>Ascochyta</taxon>
    </lineage>
</organism>
<gene>
    <name evidence="2" type="ORF">EKO04_010347</name>
</gene>
<dbReference type="EMBL" id="RZGK01000020">
    <property type="protein sequence ID" value="KAF9691532.1"/>
    <property type="molecule type" value="Genomic_DNA"/>
</dbReference>
<feature type="compositionally biased region" description="Polar residues" evidence="1">
    <location>
        <begin position="1"/>
        <end position="38"/>
    </location>
</feature>
<accession>A0A8H7IVE1</accession>
<feature type="region of interest" description="Disordered" evidence="1">
    <location>
        <begin position="1"/>
        <end position="66"/>
    </location>
</feature>
<evidence type="ECO:0000256" key="1">
    <source>
        <dbReference type="SAM" id="MobiDB-lite"/>
    </source>
</evidence>
<sequence length="191" mass="21527">MDTRSYSPPRNLPNTHNIHTTDPLQSTSSKKMSQNAYAYSNRIKLPPSEPSRLSSTLVTARRGPSGRGGLSFPSYALFRAIEDIAAWQGPAAPCSDDAVVQSLEKMVEELEYYGNRGYWRLKAWMNYHSDAVWKASKSKEGWGNDRDGIGVAWLLAEGSQFRSLTLCYFDVVEQEFSRERKSRRKGIIVGI</sequence>
<keyword evidence="3" id="KW-1185">Reference proteome</keyword>
<dbReference type="OrthoDB" id="3783735at2759"/>
<protein>
    <submittedName>
        <fullName evidence="2">Uncharacterized protein</fullName>
    </submittedName>
</protein>
<evidence type="ECO:0000313" key="2">
    <source>
        <dbReference type="EMBL" id="KAF9691532.1"/>
    </source>
</evidence>
<name>A0A8H7IVE1_9PLEO</name>
<dbReference type="AlphaFoldDB" id="A0A8H7IVE1"/>
<dbReference type="Proteomes" id="UP000651452">
    <property type="component" value="Unassembled WGS sequence"/>
</dbReference>
<evidence type="ECO:0000313" key="3">
    <source>
        <dbReference type="Proteomes" id="UP000651452"/>
    </source>
</evidence>
<reference evidence="2" key="2">
    <citation type="submission" date="2020-09" db="EMBL/GenBank/DDBJ databases">
        <title>Reference genome assembly for Australian Ascochyta lentis isolate Al4.</title>
        <authorList>
            <person name="Lee R.C."/>
            <person name="Farfan-Caceres L.M."/>
            <person name="Debler J.W."/>
            <person name="Williams A.H."/>
            <person name="Henares B.M."/>
        </authorList>
    </citation>
    <scope>NUCLEOTIDE SEQUENCE</scope>
    <source>
        <strain evidence="2">Al4</strain>
    </source>
</reference>
<comment type="caution">
    <text evidence="2">The sequence shown here is derived from an EMBL/GenBank/DDBJ whole genome shotgun (WGS) entry which is preliminary data.</text>
</comment>
<reference evidence="2" key="1">
    <citation type="submission" date="2018-12" db="EMBL/GenBank/DDBJ databases">
        <authorList>
            <person name="Syme R.A."/>
            <person name="Farfan-Caceres L."/>
            <person name="Lichtenzveig J."/>
        </authorList>
    </citation>
    <scope>NUCLEOTIDE SEQUENCE</scope>
    <source>
        <strain evidence="2">Al4</strain>
    </source>
</reference>
<proteinExistence type="predicted"/>